<proteinExistence type="inferred from homology"/>
<accession>A0A255XNT7</accession>
<dbReference type="PANTHER" id="PTHR37828:SF1">
    <property type="entry name" value="YCII-RELATED DOMAIN-CONTAINING PROTEIN"/>
    <property type="match status" value="1"/>
</dbReference>
<dbReference type="RefSeq" id="WP_094408835.1">
    <property type="nucleotide sequence ID" value="NZ_BMJZ01000001.1"/>
</dbReference>
<dbReference type="SUPFAM" id="SSF54909">
    <property type="entry name" value="Dimeric alpha+beta barrel"/>
    <property type="match status" value="1"/>
</dbReference>
<reference evidence="3 4" key="1">
    <citation type="submission" date="2017-07" db="EMBL/GenBank/DDBJ databases">
        <title>Elstera cyanobacteriorum sp. nov., a novel bacterium isolated from cyanobacterial aggregates in a eutrophic lake.</title>
        <authorList>
            <person name="Cai H."/>
        </authorList>
    </citation>
    <scope>NUCLEOTIDE SEQUENCE [LARGE SCALE GENOMIC DNA]</scope>
    <source>
        <strain evidence="3 4">TH019</strain>
    </source>
</reference>
<evidence type="ECO:0000313" key="3">
    <source>
        <dbReference type="EMBL" id="OYQ18572.1"/>
    </source>
</evidence>
<gene>
    <name evidence="3" type="ORF">CHR90_09860</name>
</gene>
<dbReference type="AlphaFoldDB" id="A0A255XNT7"/>
<keyword evidence="4" id="KW-1185">Reference proteome</keyword>
<dbReference type="PANTHER" id="PTHR37828">
    <property type="entry name" value="GSR2449 PROTEIN"/>
    <property type="match status" value="1"/>
</dbReference>
<dbReference type="EMBL" id="NOXS01000032">
    <property type="protein sequence ID" value="OYQ18572.1"/>
    <property type="molecule type" value="Genomic_DNA"/>
</dbReference>
<protein>
    <recommendedName>
        <fullName evidence="2">YCII-related domain-containing protein</fullName>
    </recommendedName>
</protein>
<dbReference type="Gene3D" id="3.30.70.1060">
    <property type="entry name" value="Dimeric alpha+beta barrel"/>
    <property type="match status" value="1"/>
</dbReference>
<name>A0A255XNT7_9PROT</name>
<dbReference type="OrthoDB" id="9814407at2"/>
<dbReference type="InterPro" id="IPR005545">
    <property type="entry name" value="YCII"/>
</dbReference>
<organism evidence="3 4">
    <name type="scientific">Elstera cyanobacteriorum</name>
    <dbReference type="NCBI Taxonomy" id="2022747"/>
    <lineage>
        <taxon>Bacteria</taxon>
        <taxon>Pseudomonadati</taxon>
        <taxon>Pseudomonadota</taxon>
        <taxon>Alphaproteobacteria</taxon>
        <taxon>Rhodospirillales</taxon>
        <taxon>Rhodospirillaceae</taxon>
        <taxon>Elstera</taxon>
    </lineage>
</organism>
<comment type="caution">
    <text evidence="3">The sequence shown here is derived from an EMBL/GenBank/DDBJ whole genome shotgun (WGS) entry which is preliminary data.</text>
</comment>
<comment type="similarity">
    <text evidence="1">Belongs to the YciI family.</text>
</comment>
<dbReference type="InterPro" id="IPR011008">
    <property type="entry name" value="Dimeric_a/b-barrel"/>
</dbReference>
<feature type="domain" description="YCII-related" evidence="2">
    <location>
        <begin position="2"/>
        <end position="75"/>
    </location>
</feature>
<evidence type="ECO:0000313" key="4">
    <source>
        <dbReference type="Proteomes" id="UP000216361"/>
    </source>
</evidence>
<evidence type="ECO:0000259" key="2">
    <source>
        <dbReference type="Pfam" id="PF03795"/>
    </source>
</evidence>
<dbReference type="Pfam" id="PF03795">
    <property type="entry name" value="YCII"/>
    <property type="match status" value="1"/>
</dbReference>
<dbReference type="Proteomes" id="UP000216361">
    <property type="component" value="Unassembled WGS sequence"/>
</dbReference>
<evidence type="ECO:0000256" key="1">
    <source>
        <dbReference type="ARBA" id="ARBA00007689"/>
    </source>
</evidence>
<sequence length="95" mass="9872">MFVVFLRFTEHKAKAPAFMAAHNAWLAEGFAAGDFLLSGGLAPGLGGALLAQAASRPALEARLATDPFVAEGIVTVDIHEIAPGRTDPRLAFLAA</sequence>